<accession>A0AAN6TUW6</accession>
<sequence length="278" mass="30373">MGVVVMACAFQSLKVLRIHWREWAGLSGPSGVGSLHHKMAFGDCRLLSTRVSKLGGSVCGFKPISPSRPFHPRGVFGEKGACYGSCYGIGRPMIRRILFRPICHPLLTCARSTIQPGSASRLLTLPLKIFCDFIYFPGLQKFQRSFLPPNSTSEQFSTTITMPSTDNTCSSSSSRLHRMLNSPHPTSHLDTIPPLVLLGSQPHTAGGMSGFARHLSAVVGPRAAGHRTIVLPGDRERPASTTVDVGTQLGNTLCRQFPATIRSRRILPRRPRHLRNPS</sequence>
<evidence type="ECO:0000313" key="2">
    <source>
        <dbReference type="Proteomes" id="UP001302602"/>
    </source>
</evidence>
<gene>
    <name evidence="1" type="ORF">N657DRAFT_150168</name>
</gene>
<evidence type="ECO:0000313" key="1">
    <source>
        <dbReference type="EMBL" id="KAK4120625.1"/>
    </source>
</evidence>
<dbReference type="RefSeq" id="XP_062644396.1">
    <property type="nucleotide sequence ID" value="XM_062785967.1"/>
</dbReference>
<proteinExistence type="predicted"/>
<organism evidence="1 2">
    <name type="scientific">Parathielavia appendiculata</name>
    <dbReference type="NCBI Taxonomy" id="2587402"/>
    <lineage>
        <taxon>Eukaryota</taxon>
        <taxon>Fungi</taxon>
        <taxon>Dikarya</taxon>
        <taxon>Ascomycota</taxon>
        <taxon>Pezizomycotina</taxon>
        <taxon>Sordariomycetes</taxon>
        <taxon>Sordariomycetidae</taxon>
        <taxon>Sordariales</taxon>
        <taxon>Chaetomiaceae</taxon>
        <taxon>Parathielavia</taxon>
    </lineage>
</organism>
<comment type="caution">
    <text evidence="1">The sequence shown here is derived from an EMBL/GenBank/DDBJ whole genome shotgun (WGS) entry which is preliminary data.</text>
</comment>
<dbReference type="GeneID" id="87822733"/>
<protein>
    <submittedName>
        <fullName evidence="1">Uncharacterized protein</fullName>
    </submittedName>
</protein>
<reference evidence="1" key="1">
    <citation type="journal article" date="2023" name="Mol. Phylogenet. Evol.">
        <title>Genome-scale phylogeny and comparative genomics of the fungal order Sordariales.</title>
        <authorList>
            <person name="Hensen N."/>
            <person name="Bonometti L."/>
            <person name="Westerberg I."/>
            <person name="Brannstrom I.O."/>
            <person name="Guillou S."/>
            <person name="Cros-Aarteil S."/>
            <person name="Calhoun S."/>
            <person name="Haridas S."/>
            <person name="Kuo A."/>
            <person name="Mondo S."/>
            <person name="Pangilinan J."/>
            <person name="Riley R."/>
            <person name="LaButti K."/>
            <person name="Andreopoulos B."/>
            <person name="Lipzen A."/>
            <person name="Chen C."/>
            <person name="Yan M."/>
            <person name="Daum C."/>
            <person name="Ng V."/>
            <person name="Clum A."/>
            <person name="Steindorff A."/>
            <person name="Ohm R.A."/>
            <person name="Martin F."/>
            <person name="Silar P."/>
            <person name="Natvig D.O."/>
            <person name="Lalanne C."/>
            <person name="Gautier V."/>
            <person name="Ament-Velasquez S.L."/>
            <person name="Kruys A."/>
            <person name="Hutchinson M.I."/>
            <person name="Powell A.J."/>
            <person name="Barry K."/>
            <person name="Miller A.N."/>
            <person name="Grigoriev I.V."/>
            <person name="Debuchy R."/>
            <person name="Gladieux P."/>
            <person name="Hiltunen Thoren M."/>
            <person name="Johannesson H."/>
        </authorList>
    </citation>
    <scope>NUCLEOTIDE SEQUENCE</scope>
    <source>
        <strain evidence="1">CBS 731.68</strain>
    </source>
</reference>
<dbReference type="Proteomes" id="UP001302602">
    <property type="component" value="Unassembled WGS sequence"/>
</dbReference>
<reference evidence="1" key="2">
    <citation type="submission" date="2023-05" db="EMBL/GenBank/DDBJ databases">
        <authorList>
            <consortium name="Lawrence Berkeley National Laboratory"/>
            <person name="Steindorff A."/>
            <person name="Hensen N."/>
            <person name="Bonometti L."/>
            <person name="Westerberg I."/>
            <person name="Brannstrom I.O."/>
            <person name="Guillou S."/>
            <person name="Cros-Aarteil S."/>
            <person name="Calhoun S."/>
            <person name="Haridas S."/>
            <person name="Kuo A."/>
            <person name="Mondo S."/>
            <person name="Pangilinan J."/>
            <person name="Riley R."/>
            <person name="Labutti K."/>
            <person name="Andreopoulos B."/>
            <person name="Lipzen A."/>
            <person name="Chen C."/>
            <person name="Yanf M."/>
            <person name="Daum C."/>
            <person name="Ng V."/>
            <person name="Clum A."/>
            <person name="Ohm R."/>
            <person name="Martin F."/>
            <person name="Silar P."/>
            <person name="Natvig D."/>
            <person name="Lalanne C."/>
            <person name="Gautier V."/>
            <person name="Ament-Velasquez S.L."/>
            <person name="Kruys A."/>
            <person name="Hutchinson M.I."/>
            <person name="Powell A.J."/>
            <person name="Barry K."/>
            <person name="Miller A.N."/>
            <person name="Grigoriev I.V."/>
            <person name="Debuchy R."/>
            <person name="Gladieux P."/>
            <person name="Thoren M.H."/>
            <person name="Johannesson H."/>
        </authorList>
    </citation>
    <scope>NUCLEOTIDE SEQUENCE</scope>
    <source>
        <strain evidence="1">CBS 731.68</strain>
    </source>
</reference>
<dbReference type="AlphaFoldDB" id="A0AAN6TUW6"/>
<name>A0AAN6TUW6_9PEZI</name>
<keyword evidence="2" id="KW-1185">Reference proteome</keyword>
<dbReference type="EMBL" id="MU853237">
    <property type="protein sequence ID" value="KAK4120625.1"/>
    <property type="molecule type" value="Genomic_DNA"/>
</dbReference>